<reference evidence="2 3" key="3">
    <citation type="submission" date="2020-08" db="EMBL/GenBank/DDBJ databases">
        <title>Genomic Encyclopedia of Type Strains, Phase IV (KMG-IV): sequencing the most valuable type-strain genomes for metagenomic binning, comparative biology and taxonomic classification.</title>
        <authorList>
            <person name="Goeker M."/>
        </authorList>
    </citation>
    <scope>NUCLEOTIDE SEQUENCE [LARGE SCALE GENOMIC DNA]</scope>
    <source>
        <strain evidence="2 3">DSM 100774</strain>
    </source>
</reference>
<dbReference type="RefSeq" id="WP_183760875.1">
    <property type="nucleotide sequence ID" value="NZ_BMHZ01000002.1"/>
</dbReference>
<dbReference type="AlphaFoldDB" id="A0A7W6P489"/>
<proteinExistence type="predicted"/>
<sequence>MKKIITLCFLLGFVYAAKAQKEDQIYAFKYADIEMKRWDGGTKTEKRIAGQIDHSTKLLKFQLRYKEGNNWIYKILPSKSDVTDPSVDSTKSIPVKVHYVDKADNNDFFYITENDLSKYAVTGFTEPRIVGLDGLVIPMKIRFSNHQGGNFDVTQAVTIGFAYNYRLDKWGMLDNKSADLVLGLNATSVGVDEKTVPGVYTTKAQAVAISPVFGFKVRYEGIEFGLLGGMDILTGEARRAWVYRKSPWLGITIGTLLKGIIPGKVQQ</sequence>
<reference evidence="1" key="1">
    <citation type="journal article" date="2014" name="Int. J. Syst. Evol. Microbiol.">
        <title>Complete genome of a new Firmicutes species belonging to the dominant human colonic microbiota ('Ruminococcus bicirculans') reveals two chromosomes and a selective capacity to utilize plant glucans.</title>
        <authorList>
            <consortium name="NISC Comparative Sequencing Program"/>
            <person name="Wegmann U."/>
            <person name="Louis P."/>
            <person name="Goesmann A."/>
            <person name="Henrissat B."/>
            <person name="Duncan S.H."/>
            <person name="Flint H.J."/>
        </authorList>
    </citation>
    <scope>NUCLEOTIDE SEQUENCE</scope>
    <source>
        <strain evidence="1">CGMCC 1.15287</strain>
    </source>
</reference>
<dbReference type="Proteomes" id="UP000642938">
    <property type="component" value="Unassembled WGS sequence"/>
</dbReference>
<gene>
    <name evidence="1" type="ORF">GCM10007422_23780</name>
    <name evidence="2" type="ORF">GGQ60_001244</name>
</gene>
<dbReference type="EMBL" id="JACIEF010000001">
    <property type="protein sequence ID" value="MBB4107284.1"/>
    <property type="molecule type" value="Genomic_DNA"/>
</dbReference>
<protein>
    <submittedName>
        <fullName evidence="2">Uncharacterized protein</fullName>
    </submittedName>
</protein>
<evidence type="ECO:0000313" key="2">
    <source>
        <dbReference type="EMBL" id="MBB4107284.1"/>
    </source>
</evidence>
<dbReference type="Proteomes" id="UP000532273">
    <property type="component" value="Unassembled WGS sequence"/>
</dbReference>
<comment type="caution">
    <text evidence="2">The sequence shown here is derived from an EMBL/GenBank/DDBJ whole genome shotgun (WGS) entry which is preliminary data.</text>
</comment>
<keyword evidence="4" id="KW-1185">Reference proteome</keyword>
<reference evidence="1" key="4">
    <citation type="submission" date="2024-05" db="EMBL/GenBank/DDBJ databases">
        <authorList>
            <person name="Sun Q."/>
            <person name="Zhou Y."/>
        </authorList>
    </citation>
    <scope>NUCLEOTIDE SEQUENCE</scope>
    <source>
        <strain evidence="1">CGMCC 1.15287</strain>
    </source>
</reference>
<reference evidence="4" key="2">
    <citation type="journal article" date="2019" name="Int. J. Syst. Evol. Microbiol.">
        <title>The Global Catalogue of Microorganisms (GCM) 10K type strain sequencing project: providing services to taxonomists for standard genome sequencing and annotation.</title>
        <authorList>
            <consortium name="The Broad Institute Genomics Platform"/>
            <consortium name="The Broad Institute Genome Sequencing Center for Infectious Disease"/>
            <person name="Wu L."/>
            <person name="Ma J."/>
        </authorList>
    </citation>
    <scope>NUCLEOTIDE SEQUENCE [LARGE SCALE GENOMIC DNA]</scope>
    <source>
        <strain evidence="4">CGMCC 1.15287</strain>
    </source>
</reference>
<name>A0A7W6P489_9SPHI</name>
<dbReference type="EMBL" id="BMHZ01000002">
    <property type="protein sequence ID" value="GGH06870.1"/>
    <property type="molecule type" value="Genomic_DNA"/>
</dbReference>
<evidence type="ECO:0000313" key="3">
    <source>
        <dbReference type="Proteomes" id="UP000532273"/>
    </source>
</evidence>
<accession>A0A7W6P489</accession>
<evidence type="ECO:0000313" key="1">
    <source>
        <dbReference type="EMBL" id="GGH06870.1"/>
    </source>
</evidence>
<evidence type="ECO:0000313" key="4">
    <source>
        <dbReference type="Proteomes" id="UP000642938"/>
    </source>
</evidence>
<organism evidence="2 3">
    <name type="scientific">Pedobacter zeae</name>
    <dbReference type="NCBI Taxonomy" id="1737356"/>
    <lineage>
        <taxon>Bacteria</taxon>
        <taxon>Pseudomonadati</taxon>
        <taxon>Bacteroidota</taxon>
        <taxon>Sphingobacteriia</taxon>
        <taxon>Sphingobacteriales</taxon>
        <taxon>Sphingobacteriaceae</taxon>
        <taxon>Pedobacter</taxon>
    </lineage>
</organism>